<organismHost>
    <name type="scientific">Homo sapiens</name>
    <name type="common">Human</name>
    <dbReference type="NCBI Taxonomy" id="9606"/>
</organismHost>
<dbReference type="Proteomes" id="UP000320664">
    <property type="component" value="Segment"/>
</dbReference>
<evidence type="ECO:0000313" key="2">
    <source>
        <dbReference type="EMBL" id="AYO87680.1"/>
    </source>
</evidence>
<gene>
    <name evidence="1" type="primary">MC043.1L</name>
</gene>
<dbReference type="EMBL" id="MH320549">
    <property type="protein sequence ID" value="AYO87850.1"/>
    <property type="molecule type" value="Genomic_DNA"/>
</dbReference>
<evidence type="ECO:0000313" key="1">
    <source>
        <dbReference type="EMBL" id="AQY16618.1"/>
    </source>
</evidence>
<accession>A0A1S7DLP3</accession>
<dbReference type="Proteomes" id="UP000317568">
    <property type="component" value="Genome"/>
</dbReference>
<dbReference type="EMBL" id="MH320556">
    <property type="protein sequence ID" value="AYO89068.1"/>
    <property type="molecule type" value="Genomic_DNA"/>
</dbReference>
<dbReference type="Proteomes" id="UP000320816">
    <property type="component" value="Segment"/>
</dbReference>
<evidence type="ECO:0000313" key="5">
    <source>
        <dbReference type="EMBL" id="AYO88190.1"/>
    </source>
</evidence>
<evidence type="ECO:0000313" key="6">
    <source>
        <dbReference type="EMBL" id="AYO89068.1"/>
    </source>
</evidence>
<dbReference type="EMBL" id="KY040274">
    <property type="protein sequence ID" value="AQY16618.1"/>
    <property type="molecule type" value="Genomic_DNA"/>
</dbReference>
<dbReference type="Proteomes" id="UP000317891">
    <property type="component" value="Segment"/>
</dbReference>
<reference evidence="2" key="3">
    <citation type="submission" date="2018-05" db="EMBL/GenBank/DDBJ databases">
        <authorList>
            <person name="Zorec T.M."/>
            <person name="Hosnjak L."/>
            <person name="Kutnjak D."/>
            <person name="Kusar B."/>
            <person name="Trcko K."/>
            <person name="Kocjan B.J."/>
            <person name="Li Y."/>
            <person name="Krizmaric M."/>
            <person name="Miljkovic J."/>
            <person name="Ravnikar M."/>
            <person name="Poljak M."/>
        </authorList>
    </citation>
    <scope>NUCLEOTIDE SEQUENCE</scope>
    <source>
        <strain evidence="2">MCV2_MB98</strain>
        <strain evidence="3">MCV2_MC313</strain>
        <strain evidence="4">MCV2_MC316</strain>
        <strain evidence="5">MCV2_MC332</strain>
        <strain evidence="6">MCV2_MC515</strain>
    </source>
</reference>
<dbReference type="Proteomes" id="UP000315637">
    <property type="component" value="Segment"/>
</dbReference>
<reference evidence="2" key="2">
    <citation type="journal article" date="2018" name="Viruses">
        <title>New Insights into the Evolutionary and Genomic Landscape of Molluscum Contagiosum Virus (MCV) based on Nine MCV1 and Six MCV2 Complete Genome Sequences.</title>
        <authorList>
            <person name="Zorec T."/>
            <person name="Kutnjak D."/>
            <person name="Hosnjak L."/>
            <person name="Kusar B."/>
            <person name="Trcko K."/>
            <person name="Kocjan B."/>
            <person name="Li Y."/>
            <person name="Krizmaric M."/>
            <person name="Miljkovic J."/>
            <person name="Ravnikar M."/>
            <person name="Poljak M."/>
        </authorList>
    </citation>
    <scope>NUCLEOTIDE SEQUENCE [LARGE SCALE GENOMIC DNA]</scope>
    <source>
        <strain evidence="2">MCV2_MB98</strain>
        <strain evidence="3">MCV2_MC313</strain>
        <strain evidence="4">MCV2_MC316</strain>
        <strain evidence="5">MCV2_MC332</strain>
        <strain evidence="6">MCV2_MC515</strain>
    </source>
</reference>
<protein>
    <submittedName>
        <fullName evidence="1">MC043.1</fullName>
    </submittedName>
</protein>
<sequence>MLVTLIFYLAFALCAAYAFAFLRPFLLLSPELDAAPVARRE</sequence>
<dbReference type="Proteomes" id="UP000319755">
    <property type="component" value="Genome"/>
</dbReference>
<dbReference type="EMBL" id="MH320551">
    <property type="protein sequence ID" value="AYO88190.1"/>
    <property type="molecule type" value="Genomic_DNA"/>
</dbReference>
<evidence type="ECO:0000313" key="3">
    <source>
        <dbReference type="EMBL" id="AYO87850.1"/>
    </source>
</evidence>
<evidence type="ECO:0000313" key="4">
    <source>
        <dbReference type="EMBL" id="AYO88020.1"/>
    </source>
</evidence>
<dbReference type="EMBL" id="MH320550">
    <property type="protein sequence ID" value="AYO88020.1"/>
    <property type="molecule type" value="Genomic_DNA"/>
</dbReference>
<name>A0A1S7DLP3_MCV2</name>
<organism evidence="1">
    <name type="scientific">Molluscum contagiosum virus subtype 2</name>
    <name type="common">MOCV</name>
    <name type="synonym">MCVII</name>
    <dbReference type="NCBI Taxonomy" id="10281"/>
    <lineage>
        <taxon>Viruses</taxon>
        <taxon>Varidnaviria</taxon>
        <taxon>Bamfordvirae</taxon>
        <taxon>Nucleocytoviricota</taxon>
        <taxon>Pokkesviricetes</taxon>
        <taxon>Chitovirales</taxon>
        <taxon>Poxviridae</taxon>
        <taxon>Chordopoxvirinae</taxon>
        <taxon>Molluscipoxvirus</taxon>
        <taxon>Molluscipoxvirus molluscum</taxon>
        <taxon>Molluscum contagiosum virus</taxon>
    </lineage>
</organism>
<proteinExistence type="predicted"/>
<reference evidence="1" key="1">
    <citation type="journal article" date="2017" name="J. Gen. Virol.">
        <title>Recombination events and variability among full-length genomes of co-circulating molluscum contagiosum virus subtypes 1 and 2.</title>
        <authorList>
            <person name="Lopez-Bueno A."/>
            <person name="Parras-Molto M."/>
            <person name="Lopez-Barrantes O."/>
            <person name="Belda S."/>
            <person name="Alejo A."/>
        </authorList>
    </citation>
    <scope>NUCLEOTIDE SEQUENCE</scope>
    <source>
        <strain evidence="1">Madrid 2016_1</strain>
    </source>
</reference>
<dbReference type="EMBL" id="MH320548">
    <property type="protein sequence ID" value="AYO87680.1"/>
    <property type="molecule type" value="Genomic_DNA"/>
</dbReference>